<name>A0ACC2ZVE5_9EURO</name>
<accession>A0ACC2ZVE5</accession>
<dbReference type="Proteomes" id="UP001172386">
    <property type="component" value="Unassembled WGS sequence"/>
</dbReference>
<gene>
    <name evidence="1" type="ORF">H2198_009206</name>
</gene>
<evidence type="ECO:0000313" key="1">
    <source>
        <dbReference type="EMBL" id="KAJ9651509.1"/>
    </source>
</evidence>
<reference evidence="1" key="1">
    <citation type="submission" date="2022-10" db="EMBL/GenBank/DDBJ databases">
        <title>Culturing micro-colonial fungi from biological soil crusts in the Mojave desert and describing Neophaeococcomyces mojavensis, and introducing the new genera and species Taxawa tesnikishii.</title>
        <authorList>
            <person name="Kurbessoian T."/>
            <person name="Stajich J.E."/>
        </authorList>
    </citation>
    <scope>NUCLEOTIDE SEQUENCE</scope>
    <source>
        <strain evidence="1">JES_112</strain>
    </source>
</reference>
<organism evidence="1 2">
    <name type="scientific">Neophaeococcomyces mojaviensis</name>
    <dbReference type="NCBI Taxonomy" id="3383035"/>
    <lineage>
        <taxon>Eukaryota</taxon>
        <taxon>Fungi</taxon>
        <taxon>Dikarya</taxon>
        <taxon>Ascomycota</taxon>
        <taxon>Pezizomycotina</taxon>
        <taxon>Eurotiomycetes</taxon>
        <taxon>Chaetothyriomycetidae</taxon>
        <taxon>Chaetothyriales</taxon>
        <taxon>Chaetothyriales incertae sedis</taxon>
        <taxon>Neophaeococcomyces</taxon>
    </lineage>
</organism>
<proteinExistence type="predicted"/>
<evidence type="ECO:0000313" key="2">
    <source>
        <dbReference type="Proteomes" id="UP001172386"/>
    </source>
</evidence>
<sequence>MKAEQPLIGINVNYRVGSFGFLYSEELGKFGVKPNRGILDQRVALQWVQKHIRGFGGDPARVTVVGESAGGVSCTLNLLSKQPVFTQLMAMRGNSLLMKPLPLSVAEQSYSATLKALEVDESLSNQEKANLLFNIPPENFVAKVGPQIPLIPVLDGEIISANITYARWESPDLEEYLPGRS</sequence>
<keyword evidence="2" id="KW-1185">Reference proteome</keyword>
<dbReference type="EMBL" id="JAPDRQ010000252">
    <property type="protein sequence ID" value="KAJ9651509.1"/>
    <property type="molecule type" value="Genomic_DNA"/>
</dbReference>
<comment type="caution">
    <text evidence="1">The sequence shown here is derived from an EMBL/GenBank/DDBJ whole genome shotgun (WGS) entry which is preliminary data.</text>
</comment>
<protein>
    <submittedName>
        <fullName evidence="1">Uncharacterized protein</fullName>
    </submittedName>
</protein>